<dbReference type="GO" id="GO:0016020">
    <property type="term" value="C:membrane"/>
    <property type="evidence" value="ECO:0007669"/>
    <property type="project" value="UniProtKB-SubCell"/>
</dbReference>
<evidence type="ECO:0000256" key="4">
    <source>
        <dbReference type="ARBA" id="ARBA00023136"/>
    </source>
</evidence>
<reference evidence="6 7" key="1">
    <citation type="journal article" date="2021" name="BMC Biol.">
        <title>Horizontally acquired antibacterial genes associated with adaptive radiation of ladybird beetles.</title>
        <authorList>
            <person name="Li H.S."/>
            <person name="Tang X.F."/>
            <person name="Huang Y.H."/>
            <person name="Xu Z.Y."/>
            <person name="Chen M.L."/>
            <person name="Du X.Y."/>
            <person name="Qiu B.Y."/>
            <person name="Chen P.T."/>
            <person name="Zhang W."/>
            <person name="Slipinski A."/>
            <person name="Escalona H.E."/>
            <person name="Waterhouse R.M."/>
            <person name="Zwick A."/>
            <person name="Pang H."/>
        </authorList>
    </citation>
    <scope>NUCLEOTIDE SEQUENCE [LARGE SCALE GENOMIC DNA]</scope>
    <source>
        <strain evidence="6">SYSU2018</strain>
    </source>
</reference>
<evidence type="ECO:0000256" key="3">
    <source>
        <dbReference type="ARBA" id="ARBA00022989"/>
    </source>
</evidence>
<dbReference type="InterPro" id="IPR018499">
    <property type="entry name" value="Tetraspanin/Peripherin"/>
</dbReference>
<feature type="transmembrane region" description="Helical" evidence="5">
    <location>
        <begin position="78"/>
        <end position="99"/>
    </location>
</feature>
<evidence type="ECO:0008006" key="8">
    <source>
        <dbReference type="Google" id="ProtNLM"/>
    </source>
</evidence>
<feature type="transmembrane region" description="Helical" evidence="5">
    <location>
        <begin position="12"/>
        <end position="38"/>
    </location>
</feature>
<protein>
    <recommendedName>
        <fullName evidence="8">Tetraspanin</fullName>
    </recommendedName>
</protein>
<feature type="transmembrane region" description="Helical" evidence="5">
    <location>
        <begin position="50"/>
        <end position="71"/>
    </location>
</feature>
<accession>A0ABD2MTN1</accession>
<dbReference type="SUPFAM" id="SSF48652">
    <property type="entry name" value="Tetraspanin"/>
    <property type="match status" value="1"/>
</dbReference>
<dbReference type="AlphaFoldDB" id="A0ABD2MTN1"/>
<dbReference type="Pfam" id="PF00335">
    <property type="entry name" value="Tetraspanin"/>
    <property type="match status" value="1"/>
</dbReference>
<gene>
    <name evidence="6" type="ORF">HHI36_008867</name>
</gene>
<evidence type="ECO:0000313" key="6">
    <source>
        <dbReference type="EMBL" id="KAL3269808.1"/>
    </source>
</evidence>
<dbReference type="Proteomes" id="UP001516400">
    <property type="component" value="Unassembled WGS sequence"/>
</dbReference>
<comment type="caution">
    <text evidence="6">The sequence shown here is derived from an EMBL/GenBank/DDBJ whole genome shotgun (WGS) entry which is preliminary data.</text>
</comment>
<feature type="transmembrane region" description="Helical" evidence="5">
    <location>
        <begin position="248"/>
        <end position="269"/>
    </location>
</feature>
<dbReference type="EMBL" id="JABFTP020000021">
    <property type="protein sequence ID" value="KAL3269808.1"/>
    <property type="molecule type" value="Genomic_DNA"/>
</dbReference>
<dbReference type="Gene3D" id="1.10.1450.10">
    <property type="entry name" value="Tetraspanin"/>
    <property type="match status" value="1"/>
</dbReference>
<sequence length="274" mass="30821">MPIGSTGRIIKVVLVVILILLLVVEFFSLFVGLAFVILPGVKKNLVHYGLFMVITAALLICLAFIGLCGAVRECYLKLFVFSGLLIAVLLVSLLVHFFMLPSETGDEGEGDEDVTGTPSRKREVFEYITEGYNRLNLHTTDYNNSNFSRKSWDETHRKFRCCGMDGPQSWLKSNQNIPFSCCHSQDNSSDPILERCRESGYGDYVYEKGCFKLRDYPVWKGSIDDKEENESEGASNVTMVTIIRTAGYFIQLAAVILAIWLGVLILLSYHCGYY</sequence>
<dbReference type="CDD" id="cd03127">
    <property type="entry name" value="tetraspanin_LEL"/>
    <property type="match status" value="1"/>
</dbReference>
<evidence type="ECO:0000256" key="2">
    <source>
        <dbReference type="ARBA" id="ARBA00022692"/>
    </source>
</evidence>
<dbReference type="InterPro" id="IPR008952">
    <property type="entry name" value="Tetraspanin_EC2_sf"/>
</dbReference>
<keyword evidence="4 5" id="KW-0472">Membrane</keyword>
<keyword evidence="7" id="KW-1185">Reference proteome</keyword>
<dbReference type="PANTHER" id="PTHR19282:SF544">
    <property type="entry name" value="TETRASPANIN"/>
    <property type="match status" value="1"/>
</dbReference>
<evidence type="ECO:0000256" key="1">
    <source>
        <dbReference type="ARBA" id="ARBA00004141"/>
    </source>
</evidence>
<name>A0ABD2MTN1_9CUCU</name>
<comment type="subcellular location">
    <subcellularLocation>
        <location evidence="1">Membrane</location>
        <topology evidence="1">Multi-pass membrane protein</topology>
    </subcellularLocation>
</comment>
<organism evidence="6 7">
    <name type="scientific">Cryptolaemus montrouzieri</name>
    <dbReference type="NCBI Taxonomy" id="559131"/>
    <lineage>
        <taxon>Eukaryota</taxon>
        <taxon>Metazoa</taxon>
        <taxon>Ecdysozoa</taxon>
        <taxon>Arthropoda</taxon>
        <taxon>Hexapoda</taxon>
        <taxon>Insecta</taxon>
        <taxon>Pterygota</taxon>
        <taxon>Neoptera</taxon>
        <taxon>Endopterygota</taxon>
        <taxon>Coleoptera</taxon>
        <taxon>Polyphaga</taxon>
        <taxon>Cucujiformia</taxon>
        <taxon>Coccinelloidea</taxon>
        <taxon>Coccinellidae</taxon>
        <taxon>Scymninae</taxon>
        <taxon>Scymnini</taxon>
        <taxon>Cryptolaemus</taxon>
    </lineage>
</organism>
<keyword evidence="2 5" id="KW-0812">Transmembrane</keyword>
<dbReference type="PANTHER" id="PTHR19282">
    <property type="entry name" value="TETRASPANIN"/>
    <property type="match status" value="1"/>
</dbReference>
<evidence type="ECO:0000256" key="5">
    <source>
        <dbReference type="SAM" id="Phobius"/>
    </source>
</evidence>
<proteinExistence type="predicted"/>
<evidence type="ECO:0000313" key="7">
    <source>
        <dbReference type="Proteomes" id="UP001516400"/>
    </source>
</evidence>
<keyword evidence="3 5" id="KW-1133">Transmembrane helix</keyword>